<accession>A0ABW6QHQ7</accession>
<protein>
    <submittedName>
        <fullName evidence="2">Tn3 family transposase</fullName>
    </submittedName>
</protein>
<dbReference type="Proteomes" id="UP001601627">
    <property type="component" value="Unassembled WGS sequence"/>
</dbReference>
<evidence type="ECO:0000313" key="2">
    <source>
        <dbReference type="EMBL" id="MFF1278246.1"/>
    </source>
</evidence>
<reference evidence="2 3" key="1">
    <citation type="submission" date="2024-09" db="EMBL/GenBank/DDBJ databases">
        <title>The Natural Products Discovery Center: Release of the First 8490 Sequenced Strains for Exploring Actinobacteria Biosynthetic Diversity.</title>
        <authorList>
            <person name="Kalkreuter E."/>
            <person name="Kautsar S.A."/>
            <person name="Yang D."/>
            <person name="Bader C.D."/>
            <person name="Teijaro C.N."/>
            <person name="Fluegel L."/>
            <person name="Davis C.M."/>
            <person name="Simpson J.R."/>
            <person name="Lauterbach L."/>
            <person name="Steele A.D."/>
            <person name="Gui C."/>
            <person name="Meng S."/>
            <person name="Li G."/>
            <person name="Viehrig K."/>
            <person name="Ye F."/>
            <person name="Su P."/>
            <person name="Kiefer A.F."/>
            <person name="Nichols A."/>
            <person name="Cepeda A.J."/>
            <person name="Yan W."/>
            <person name="Fan B."/>
            <person name="Jiang Y."/>
            <person name="Adhikari A."/>
            <person name="Zheng C.-J."/>
            <person name="Schuster L."/>
            <person name="Cowan T.M."/>
            <person name="Smanski M.J."/>
            <person name="Chevrette M.G."/>
            <person name="De Carvalho L.P.S."/>
            <person name="Shen B."/>
        </authorList>
    </citation>
    <scope>NUCLEOTIDE SEQUENCE [LARGE SCALE GENOMIC DNA]</scope>
    <source>
        <strain evidence="2 3">NPDC058328</strain>
    </source>
</reference>
<dbReference type="RefSeq" id="WP_388240663.1">
    <property type="nucleotide sequence ID" value="NZ_JBHVZQ010000052.1"/>
</dbReference>
<evidence type="ECO:0000259" key="1">
    <source>
        <dbReference type="Pfam" id="PF01526"/>
    </source>
</evidence>
<feature type="domain" description="Tn3 transposase DDE" evidence="1">
    <location>
        <begin position="2"/>
        <end position="82"/>
    </location>
</feature>
<comment type="caution">
    <text evidence="2">The sequence shown here is derived from an EMBL/GenBank/DDBJ whole genome shotgun (WGS) entry which is preliminary data.</text>
</comment>
<gene>
    <name evidence="2" type="ORF">ACFVZC_33490</name>
</gene>
<organism evidence="2 3">
    <name type="scientific">Streptomyces marokkonensis</name>
    <dbReference type="NCBI Taxonomy" id="324855"/>
    <lineage>
        <taxon>Bacteria</taxon>
        <taxon>Bacillati</taxon>
        <taxon>Actinomycetota</taxon>
        <taxon>Actinomycetes</taxon>
        <taxon>Kitasatosporales</taxon>
        <taxon>Streptomycetaceae</taxon>
        <taxon>Streptomyces</taxon>
    </lineage>
</organism>
<dbReference type="EMBL" id="JBHVZQ010000052">
    <property type="protein sequence ID" value="MFF1278246.1"/>
    <property type="molecule type" value="Genomic_DNA"/>
</dbReference>
<dbReference type="InterPro" id="IPR002513">
    <property type="entry name" value="Tn3_Tnp_DDE_dom"/>
</dbReference>
<sequence length="143" mass="15914">MNRQLTVQQSRHRLARAIWHGGRSQIRQAYREGQEEQLASLCLALNAVVLWNTRYLDAAIAQHRAEGHDIKDEDVACLSPFKDRTSTSWAAICSTSRSADPIRACTSSGTRRLSRMTRMDCGAPGPLGHSLQRPLMVMPAWAG</sequence>
<keyword evidence="3" id="KW-1185">Reference proteome</keyword>
<proteinExistence type="predicted"/>
<evidence type="ECO:0000313" key="3">
    <source>
        <dbReference type="Proteomes" id="UP001601627"/>
    </source>
</evidence>
<dbReference type="Pfam" id="PF01526">
    <property type="entry name" value="DDE_Tnp_Tn3"/>
    <property type="match status" value="1"/>
</dbReference>
<name>A0ABW6QHQ7_9ACTN</name>